<organism evidence="1 2">
    <name type="scientific">Mycena indigotica</name>
    <dbReference type="NCBI Taxonomy" id="2126181"/>
    <lineage>
        <taxon>Eukaryota</taxon>
        <taxon>Fungi</taxon>
        <taxon>Dikarya</taxon>
        <taxon>Basidiomycota</taxon>
        <taxon>Agaricomycotina</taxon>
        <taxon>Agaricomycetes</taxon>
        <taxon>Agaricomycetidae</taxon>
        <taxon>Agaricales</taxon>
        <taxon>Marasmiineae</taxon>
        <taxon>Mycenaceae</taxon>
        <taxon>Mycena</taxon>
    </lineage>
</organism>
<keyword evidence="2" id="KW-1185">Reference proteome</keyword>
<accession>A0A8H6W3I9</accession>
<dbReference type="Proteomes" id="UP000636479">
    <property type="component" value="Unassembled WGS sequence"/>
</dbReference>
<evidence type="ECO:0000313" key="2">
    <source>
        <dbReference type="Proteomes" id="UP000636479"/>
    </source>
</evidence>
<dbReference type="GeneID" id="59345214"/>
<evidence type="ECO:0008006" key="3">
    <source>
        <dbReference type="Google" id="ProtNLM"/>
    </source>
</evidence>
<comment type="caution">
    <text evidence="1">The sequence shown here is derived from an EMBL/GenBank/DDBJ whole genome shotgun (WGS) entry which is preliminary data.</text>
</comment>
<proteinExistence type="predicted"/>
<sequence length="402" mass="45314">MPTLRLEANSEGGTTGHRHPLERLPVEIWTMIFVHSLPPTGCDIKQATILPLHLSSVCNTFRAMAQTIPQLWASFSLKSLDSGVKNKERLEGWIRHSRGRIVALHIQGPLTRKSTLGFVLPHIQHLEYLEIDGGPPANSFPAMQLHRLLRDASLLRHVSLANFPDAWSPDHDKWTRRVDPFSCQLHAMCLNGSVSSWGLSHLLDFRSLESLSCLVEDDWDAHQAMDFILLITEFWKCQLSHLKLATPGGNHAHPWYLCNMSSLLNSLASLTHLEFSSPSVSIDHIALLTALAGNQMYMWPRNRLPCPQLATLDLTLAVPLHELAARQLQDWCTALFAMLSVRYQGARESPLRYLRLGYTPSSKTLPVQALQRLWAYTMLKNWALAITVNSVNVASLYHVKLQ</sequence>
<dbReference type="OrthoDB" id="3042665at2759"/>
<gene>
    <name evidence="1" type="ORF">MIND_00594100</name>
</gene>
<reference evidence="1" key="1">
    <citation type="submission" date="2020-05" db="EMBL/GenBank/DDBJ databases">
        <title>Mycena genomes resolve the evolution of fungal bioluminescence.</title>
        <authorList>
            <person name="Tsai I.J."/>
        </authorList>
    </citation>
    <scope>NUCLEOTIDE SEQUENCE</scope>
    <source>
        <strain evidence="1">171206Taipei</strain>
    </source>
</reference>
<name>A0A8H6W3I9_9AGAR</name>
<protein>
    <recommendedName>
        <fullName evidence="3">F-box domain-containing protein</fullName>
    </recommendedName>
</protein>
<evidence type="ECO:0000313" key="1">
    <source>
        <dbReference type="EMBL" id="KAF7303647.1"/>
    </source>
</evidence>
<dbReference type="AlphaFoldDB" id="A0A8H6W3I9"/>
<dbReference type="EMBL" id="JACAZF010000005">
    <property type="protein sequence ID" value="KAF7303647.1"/>
    <property type="molecule type" value="Genomic_DNA"/>
</dbReference>
<dbReference type="RefSeq" id="XP_037220619.1">
    <property type="nucleotide sequence ID" value="XM_037362698.1"/>
</dbReference>